<evidence type="ECO:0000259" key="6">
    <source>
        <dbReference type="Pfam" id="PF01490"/>
    </source>
</evidence>
<dbReference type="AlphaFoldDB" id="A0A5E4N1T4"/>
<evidence type="ECO:0000256" key="4">
    <source>
        <dbReference type="ARBA" id="ARBA00023136"/>
    </source>
</evidence>
<evidence type="ECO:0000256" key="5">
    <source>
        <dbReference type="SAM" id="Phobius"/>
    </source>
</evidence>
<evidence type="ECO:0000256" key="1">
    <source>
        <dbReference type="ARBA" id="ARBA00004370"/>
    </source>
</evidence>
<gene>
    <name evidence="7" type="ORF">CINCED_3A025482</name>
</gene>
<feature type="transmembrane region" description="Helical" evidence="5">
    <location>
        <begin position="174"/>
        <end position="195"/>
    </location>
</feature>
<dbReference type="Pfam" id="PF01490">
    <property type="entry name" value="Aa_trans"/>
    <property type="match status" value="1"/>
</dbReference>
<reference evidence="7 8" key="1">
    <citation type="submission" date="2019-08" db="EMBL/GenBank/DDBJ databases">
        <authorList>
            <person name="Alioto T."/>
            <person name="Alioto T."/>
            <person name="Gomez Garrido J."/>
        </authorList>
    </citation>
    <scope>NUCLEOTIDE SEQUENCE [LARGE SCALE GENOMIC DNA]</scope>
</reference>
<dbReference type="InterPro" id="IPR013057">
    <property type="entry name" value="AA_transpt_TM"/>
</dbReference>
<dbReference type="Proteomes" id="UP000325440">
    <property type="component" value="Unassembled WGS sequence"/>
</dbReference>
<keyword evidence="8" id="KW-1185">Reference proteome</keyword>
<comment type="subcellular location">
    <subcellularLocation>
        <location evidence="1">Membrane</location>
    </subcellularLocation>
</comment>
<protein>
    <submittedName>
        <fullName evidence="7">Amino acid transporter, transmembrane domain</fullName>
    </submittedName>
</protein>
<evidence type="ECO:0000256" key="3">
    <source>
        <dbReference type="ARBA" id="ARBA00022989"/>
    </source>
</evidence>
<sequence>MEERTRRTHARSAKPADAVDRAASQPLLILNNTNRATDRESAFAIEERHKITKGESVVHLVKATFGGGFLAMPYAFRHAGLIVGSLGTLLIGMAVLNMMSSIVRISQAMRSGKNNGNGDDADIDNRQGNRKLILPPMDYPETVAAVFRRGAGGRFARWAPFAKPFPPVFRRLRITFLSVDIIYKIYIALPFILFYNPVPFPRDWGGQPTQAI</sequence>
<dbReference type="EMBL" id="CABPRJ010001448">
    <property type="protein sequence ID" value="VVC37501.1"/>
    <property type="molecule type" value="Genomic_DNA"/>
</dbReference>
<keyword evidence="2 5" id="KW-0812">Transmembrane</keyword>
<feature type="domain" description="Amino acid transporter transmembrane" evidence="6">
    <location>
        <begin position="49"/>
        <end position="114"/>
    </location>
</feature>
<name>A0A5E4N1T4_9HEMI</name>
<feature type="transmembrane region" description="Helical" evidence="5">
    <location>
        <begin position="82"/>
        <end position="103"/>
    </location>
</feature>
<evidence type="ECO:0000313" key="7">
    <source>
        <dbReference type="EMBL" id="VVC37501.1"/>
    </source>
</evidence>
<accession>A0A5E4N1T4</accession>
<proteinExistence type="predicted"/>
<feature type="transmembrane region" description="Helical" evidence="5">
    <location>
        <begin position="57"/>
        <end position="76"/>
    </location>
</feature>
<keyword evidence="3 5" id="KW-1133">Transmembrane helix</keyword>
<evidence type="ECO:0000313" key="8">
    <source>
        <dbReference type="Proteomes" id="UP000325440"/>
    </source>
</evidence>
<dbReference type="GO" id="GO:0016020">
    <property type="term" value="C:membrane"/>
    <property type="evidence" value="ECO:0007669"/>
    <property type="project" value="UniProtKB-SubCell"/>
</dbReference>
<dbReference type="OrthoDB" id="1684102at2759"/>
<organism evidence="7 8">
    <name type="scientific">Cinara cedri</name>
    <dbReference type="NCBI Taxonomy" id="506608"/>
    <lineage>
        <taxon>Eukaryota</taxon>
        <taxon>Metazoa</taxon>
        <taxon>Ecdysozoa</taxon>
        <taxon>Arthropoda</taxon>
        <taxon>Hexapoda</taxon>
        <taxon>Insecta</taxon>
        <taxon>Pterygota</taxon>
        <taxon>Neoptera</taxon>
        <taxon>Paraneoptera</taxon>
        <taxon>Hemiptera</taxon>
        <taxon>Sternorrhyncha</taxon>
        <taxon>Aphidomorpha</taxon>
        <taxon>Aphidoidea</taxon>
        <taxon>Aphididae</taxon>
        <taxon>Lachninae</taxon>
        <taxon>Cinara</taxon>
    </lineage>
</organism>
<evidence type="ECO:0000256" key="2">
    <source>
        <dbReference type="ARBA" id="ARBA00022692"/>
    </source>
</evidence>
<keyword evidence="4 5" id="KW-0472">Membrane</keyword>